<comment type="caution">
    <text evidence="2">The sequence shown here is derived from an EMBL/GenBank/DDBJ whole genome shotgun (WGS) entry which is preliminary data.</text>
</comment>
<dbReference type="OrthoDB" id="839271at2759"/>
<proteinExistence type="predicted"/>
<evidence type="ECO:0000313" key="3">
    <source>
        <dbReference type="Proteomes" id="UP000886520"/>
    </source>
</evidence>
<dbReference type="PANTHER" id="PTHR33052">
    <property type="entry name" value="DUF4228 DOMAIN PROTEIN-RELATED"/>
    <property type="match status" value="1"/>
</dbReference>
<gene>
    <name evidence="2" type="ORF">GOP47_0000310</name>
</gene>
<accession>A0A9D4VEH4</accession>
<feature type="compositionally biased region" description="Basic and acidic residues" evidence="1">
    <location>
        <begin position="814"/>
        <end position="834"/>
    </location>
</feature>
<feature type="region of interest" description="Disordered" evidence="1">
    <location>
        <begin position="133"/>
        <end position="216"/>
    </location>
</feature>
<dbReference type="InterPro" id="IPR025322">
    <property type="entry name" value="PADRE_dom"/>
</dbReference>
<feature type="region of interest" description="Disordered" evidence="1">
    <location>
        <begin position="806"/>
        <end position="847"/>
    </location>
</feature>
<feature type="compositionally biased region" description="Basic and acidic residues" evidence="1">
    <location>
        <begin position="180"/>
        <end position="192"/>
    </location>
</feature>
<sequence>MGAKPSKHRVKCSSVVKIVLGGGHRETYSRPVSAQEVMLRHPQHVLTHLDVKDPEFRKSIVTAETVLLPGNKYFLVRRRTVEWLLDQHLPGHLSGSIDSPSGHAMEIIESPKHLDCSLSEILRLHPKHSIIPSPQRFADEQIDSDKGGGKSPRSPWRLSPISPLRPWRSSPKVSPGVEQKFADEQIDSDKGGGKSPRSPWHLSPISPLRSRRSSPKVSPGVDFALWYDQLTDGCLSSISQAGAAKDGESEKIMDVSGKVYSSPPKDECQINGSNEERRKGYHASGLLENRKALLQTSSHIQLTSHFPLLCVNQTSGGLGEKHGQGFAHKVVLDGCLPMHSMSSVEEDTVALKQSSNSELSSNVEILLQREANIPLEEKPQKKSLSELLKCPDQQPCILTGAQETDELVVVDISVQEAFKFNDFHTGFLFEDKAMGDALPVKATGNGVINTDKEQMPSLTVESVELHIDPPVVESDIIPCLQQENVQHNILQPCLSTHIVTLEDADENLAGELHQGYQLYCHVEGSKGSPVNAGPQSRVSASLQENGATFPSQSPLPSILADDLSEDEQREGCRDTCSKRLIQDRLKKGCADTFIEVLCEEQTSNPVIFPVVRFSKETGMKCPSVEEETALPDCALKAVSVDNLSDNISSKELNPQPVQTLRDIFLRRSPNYLELIDAGFKCNLMPSVSVAPSSPASAPLSCLLPSSSSFLVSPSSVPLSTKSSSKAFPPSPSSSSLLLPSSPGMSLSLLMDFNAPMMKRSDPFQSSSKQQENLHLLGFNSIRGNTLSIHDQAKAHARADRFIMGKPSKLSTISKKQEIPPSEEGKGVQGKEQEAWRPSTSQYHGSPLILSPRSIRKVLWKPRKRMLLSPIPEFSPEQSPASLSS</sequence>
<organism evidence="2 3">
    <name type="scientific">Adiantum capillus-veneris</name>
    <name type="common">Maidenhair fern</name>
    <dbReference type="NCBI Taxonomy" id="13818"/>
    <lineage>
        <taxon>Eukaryota</taxon>
        <taxon>Viridiplantae</taxon>
        <taxon>Streptophyta</taxon>
        <taxon>Embryophyta</taxon>
        <taxon>Tracheophyta</taxon>
        <taxon>Polypodiopsida</taxon>
        <taxon>Polypodiidae</taxon>
        <taxon>Polypodiales</taxon>
        <taxon>Pteridineae</taxon>
        <taxon>Pteridaceae</taxon>
        <taxon>Vittarioideae</taxon>
        <taxon>Adiantum</taxon>
    </lineage>
</organism>
<reference evidence="2" key="1">
    <citation type="submission" date="2021-01" db="EMBL/GenBank/DDBJ databases">
        <title>Adiantum capillus-veneris genome.</title>
        <authorList>
            <person name="Fang Y."/>
            <person name="Liao Q."/>
        </authorList>
    </citation>
    <scope>NUCLEOTIDE SEQUENCE</scope>
    <source>
        <strain evidence="2">H3</strain>
        <tissue evidence="2">Leaf</tissue>
    </source>
</reference>
<evidence type="ECO:0000256" key="1">
    <source>
        <dbReference type="SAM" id="MobiDB-lite"/>
    </source>
</evidence>
<keyword evidence="3" id="KW-1185">Reference proteome</keyword>
<dbReference type="AlphaFoldDB" id="A0A9D4VEH4"/>
<evidence type="ECO:0000313" key="2">
    <source>
        <dbReference type="EMBL" id="KAI5084141.1"/>
    </source>
</evidence>
<dbReference type="EMBL" id="JABFUD020000001">
    <property type="protein sequence ID" value="KAI5084141.1"/>
    <property type="molecule type" value="Genomic_DNA"/>
</dbReference>
<dbReference type="Pfam" id="PF14009">
    <property type="entry name" value="PADRE"/>
    <property type="match status" value="1"/>
</dbReference>
<dbReference type="Proteomes" id="UP000886520">
    <property type="component" value="Chromosome 1"/>
</dbReference>
<protein>
    <submittedName>
        <fullName evidence="2">Uncharacterized protein</fullName>
    </submittedName>
</protein>
<feature type="compositionally biased region" description="Basic and acidic residues" evidence="1">
    <location>
        <begin position="137"/>
        <end position="148"/>
    </location>
</feature>
<name>A0A9D4VEH4_ADICA</name>